<organism evidence="6 8">
    <name type="scientific">Bacteroides stercoris</name>
    <dbReference type="NCBI Taxonomy" id="46506"/>
    <lineage>
        <taxon>Bacteria</taxon>
        <taxon>Pseudomonadati</taxon>
        <taxon>Bacteroidota</taxon>
        <taxon>Bacteroidia</taxon>
        <taxon>Bacteroidales</taxon>
        <taxon>Bacteroidaceae</taxon>
        <taxon>Bacteroides</taxon>
    </lineage>
</organism>
<keyword evidence="8" id="KW-1185">Reference proteome</keyword>
<dbReference type="Proteomes" id="UP000056419">
    <property type="component" value="Unassembled WGS sequence"/>
</dbReference>
<dbReference type="Pfam" id="PF00754">
    <property type="entry name" value="F5_F8_type_C"/>
    <property type="match status" value="2"/>
</dbReference>
<keyword evidence="3 4" id="KW-0732">Signal</keyword>
<evidence type="ECO:0000256" key="2">
    <source>
        <dbReference type="ARBA" id="ARBA00022525"/>
    </source>
</evidence>
<name>A0A120A1W1_BACSE</name>
<dbReference type="Pfam" id="PF24517">
    <property type="entry name" value="CBM96"/>
    <property type="match status" value="1"/>
</dbReference>
<dbReference type="InterPro" id="IPR017853">
    <property type="entry name" value="GH"/>
</dbReference>
<reference evidence="7 9" key="3">
    <citation type="submission" date="2018-08" db="EMBL/GenBank/DDBJ databases">
        <title>A genome reference for cultivated species of the human gut microbiota.</title>
        <authorList>
            <person name="Zou Y."/>
            <person name="Xue W."/>
            <person name="Luo G."/>
        </authorList>
    </citation>
    <scope>NUCLEOTIDE SEQUENCE [LARGE SCALE GENOMIC DNA]</scope>
    <source>
        <strain evidence="7 9">AF26-20BH</strain>
    </source>
</reference>
<dbReference type="RefSeq" id="WP_060386039.1">
    <property type="nucleotide sequence ID" value="NZ_JADNPL010000006.1"/>
</dbReference>
<evidence type="ECO:0000313" key="9">
    <source>
        <dbReference type="Proteomes" id="UP000283310"/>
    </source>
</evidence>
<dbReference type="InterPro" id="IPR008979">
    <property type="entry name" value="Galactose-bd-like_sf"/>
</dbReference>
<protein>
    <submittedName>
        <fullName evidence="7">Carbohydrate-binding protein</fullName>
    </submittedName>
    <submittedName>
        <fullName evidence="6">F5/8 type C domain protein</fullName>
    </submittedName>
</protein>
<accession>A0A120A1W1</accession>
<dbReference type="NCBIfam" id="NF033679">
    <property type="entry name" value="DNRLRE_dom"/>
    <property type="match status" value="1"/>
</dbReference>
<dbReference type="InterPro" id="IPR055372">
    <property type="entry name" value="CBM96"/>
</dbReference>
<evidence type="ECO:0000256" key="4">
    <source>
        <dbReference type="SAM" id="SignalP"/>
    </source>
</evidence>
<evidence type="ECO:0000256" key="1">
    <source>
        <dbReference type="ARBA" id="ARBA00004613"/>
    </source>
</evidence>
<proteinExistence type="predicted"/>
<dbReference type="InterPro" id="IPR000421">
    <property type="entry name" value="FA58C"/>
</dbReference>
<comment type="subcellular location">
    <subcellularLocation>
        <location evidence="1">Secreted</location>
    </subcellularLocation>
</comment>
<evidence type="ECO:0000313" key="7">
    <source>
        <dbReference type="EMBL" id="RGR15470.1"/>
    </source>
</evidence>
<reference evidence="6 8" key="1">
    <citation type="journal article" date="2016" name="BMC Genomics">
        <title>Type VI secretion systems of human gut Bacteroidales segregate into three genetic architectures, two of which are contained on mobile genetic elements.</title>
        <authorList>
            <person name="Coyne M.J."/>
            <person name="Roelofs K.G."/>
            <person name="Comstock L.E."/>
        </authorList>
    </citation>
    <scope>NUCLEOTIDE SEQUENCE [LARGE SCALE GENOMIC DNA]</scope>
    <source>
        <strain evidence="6 8">CL09T03C01</strain>
    </source>
</reference>
<evidence type="ECO:0000259" key="5">
    <source>
        <dbReference type="PROSITE" id="PS50022"/>
    </source>
</evidence>
<keyword evidence="2" id="KW-0964">Secreted</keyword>
<dbReference type="EMBL" id="QRTW01000006">
    <property type="protein sequence ID" value="RGR15470.1"/>
    <property type="molecule type" value="Genomic_DNA"/>
</dbReference>
<dbReference type="STRING" id="46506.AA415_02167"/>
<feature type="signal peptide" evidence="4">
    <location>
        <begin position="1"/>
        <end position="23"/>
    </location>
</feature>
<dbReference type="EMBL" id="LRGC01000009">
    <property type="protein sequence ID" value="KWR54224.1"/>
    <property type="molecule type" value="Genomic_DNA"/>
</dbReference>
<dbReference type="SUPFAM" id="SSF49785">
    <property type="entry name" value="Galactose-binding domain-like"/>
    <property type="match status" value="2"/>
</dbReference>
<evidence type="ECO:0000313" key="8">
    <source>
        <dbReference type="Proteomes" id="UP000056419"/>
    </source>
</evidence>
<dbReference type="Proteomes" id="UP000283310">
    <property type="component" value="Unassembled WGS sequence"/>
</dbReference>
<evidence type="ECO:0000256" key="3">
    <source>
        <dbReference type="ARBA" id="ARBA00022729"/>
    </source>
</evidence>
<feature type="chain" id="PRO_5033729028" evidence="4">
    <location>
        <begin position="24"/>
        <end position="1008"/>
    </location>
</feature>
<evidence type="ECO:0000313" key="6">
    <source>
        <dbReference type="EMBL" id="KWR54224.1"/>
    </source>
</evidence>
<comment type="caution">
    <text evidence="6">The sequence shown here is derived from an EMBL/GenBank/DDBJ whole genome shotgun (WGS) entry which is preliminary data.</text>
</comment>
<dbReference type="Gene3D" id="2.60.120.260">
    <property type="entry name" value="Galactose-binding domain-like"/>
    <property type="match status" value="2"/>
</dbReference>
<dbReference type="SUPFAM" id="SSF51445">
    <property type="entry name" value="(Trans)glycosidases"/>
    <property type="match status" value="1"/>
</dbReference>
<dbReference type="AlphaFoldDB" id="A0A120A1W1"/>
<gene>
    <name evidence="6" type="ORF">AA415_02167</name>
    <name evidence="7" type="ORF">DWY65_04835</name>
</gene>
<reference evidence="6" key="2">
    <citation type="submission" date="2016-01" db="EMBL/GenBank/DDBJ databases">
        <authorList>
            <person name="McClelland M."/>
            <person name="Jain A."/>
            <person name="Saraogi P."/>
            <person name="Mendelson R."/>
            <person name="Westerman R."/>
            <person name="SanMiguel P."/>
            <person name="Csonka L."/>
        </authorList>
    </citation>
    <scope>NUCLEOTIDE SEQUENCE</scope>
    <source>
        <strain evidence="6">CL09T03C01</strain>
    </source>
</reference>
<dbReference type="PATRIC" id="fig|46506.5.peg.2319"/>
<feature type="domain" description="F5/8 type C" evidence="5">
    <location>
        <begin position="14"/>
        <end position="171"/>
    </location>
</feature>
<dbReference type="PROSITE" id="PS50022">
    <property type="entry name" value="FA58C_3"/>
    <property type="match status" value="1"/>
</dbReference>
<dbReference type="GO" id="GO:0005576">
    <property type="term" value="C:extracellular region"/>
    <property type="evidence" value="ECO:0007669"/>
    <property type="project" value="UniProtKB-SubCell"/>
</dbReference>
<sequence precursor="true">MSLKKQLFVICGVLAVPFLGLQADDVNVALRKPVTASSQQEKFPVSNVTDGVISRKSTWMSAESARPPHMLDINLERYYNIDKIVIYTGIPENELTESEKGKAPGFWSMKNFKIQYWDDANWTDLPDTERTENRQDRLEFTFKPALLTFQIRVVSTDGEPIRINEVEVYGEEKINMPVPVMVNEVPKAIQKPFEEEMQVTITKDVIGKSMKYVAYNQGYYFPGSNISGWLEYSNVNSLRVWTSLNDYVPQSAVLNDEKVSTLNDFEICKTELRNNPEHNRFIRWESVLENCRKKQFSTNSMVFEYALKELKRLNIEPVIQINSTDFDGTWSNKWKQWQRFYALAFYAAKTGDVTMYAMHNEPNHRHAGPMKITQYVDAMKIVSDAVYCAVQDVNKLYGKCLKSRFVSPVTAGSNANWWAEVVKNLRIDYRGLPSDRDLLDIFSTHSYNLPAAGYTSKVSDIRKIIVENHPMKQSLPIVYTETGRWMNAYLIDKEETMDSPSLFTEWAGEYANNTLNQGYGMWAFKFANTTSGTYPRGIKSGHHFIWQGKRIVEDAYNNVALGKKTSDLTSSHEVTVRTITDGDKTDTSMWISSDTDEKKCLEINLGKNYSLGGAVVYTGSSYGVYTSPDRVKNFNLQYWDGSAWVDIKETMEKNARYAQSFFLFDTPVATSKVRFVSTDKGNIKVREIKLFDAESVKDIPSSYDVSGIQRTGEVVRLFAKGFKNERPLLSTVKSVADNDVDAITCFNPEEMRYYIWLVQRKHFSNNLTLNMKSLDLPTGTRVIAEEVSANAYGEVVWSKEISENGQLSFELPAQSVMLLTIPIRMNALNTLVAVDDAVVKNGRNDKKSFGKAKMMNVEMNASQINRNQVSYVKFDLSGVDRQKINAAIFQVYGNSTIGHPYRFHVYALDNNNWNENTLNWTNAPNLEKKQIRITDVGTTAHVAGEIVVDKTAAYHQLDVTELLRNCREQEITFVLIREVRQLGDDSDNGKSCLFGTKESKNGPILSIW</sequence>